<dbReference type="OrthoDB" id="5400679at2759"/>
<dbReference type="GeneID" id="59287128"/>
<keyword evidence="2" id="KW-0732">Signal</keyword>
<feature type="compositionally biased region" description="Polar residues" evidence="1">
    <location>
        <begin position="44"/>
        <end position="55"/>
    </location>
</feature>
<reference evidence="3 4" key="1">
    <citation type="journal article" date="2020" name="Genomics">
        <title>Complete, high-quality genomes from long-read metagenomic sequencing of two wolf lichen thalli reveals enigmatic genome architecture.</title>
        <authorList>
            <person name="McKenzie S.K."/>
            <person name="Walston R.F."/>
            <person name="Allen J.L."/>
        </authorList>
    </citation>
    <scope>NUCLEOTIDE SEQUENCE [LARGE SCALE GENOMIC DNA]</scope>
    <source>
        <strain evidence="3">WasteWater2</strain>
    </source>
</reference>
<dbReference type="RefSeq" id="XP_037165720.1">
    <property type="nucleotide sequence ID" value="XM_037307382.1"/>
</dbReference>
<dbReference type="Proteomes" id="UP000578531">
    <property type="component" value="Unassembled WGS sequence"/>
</dbReference>
<dbReference type="AlphaFoldDB" id="A0A8H6FX13"/>
<feature type="chain" id="PRO_5034166144" evidence="2">
    <location>
        <begin position="18"/>
        <end position="357"/>
    </location>
</feature>
<evidence type="ECO:0000313" key="3">
    <source>
        <dbReference type="EMBL" id="KAF6236374.1"/>
    </source>
</evidence>
<feature type="signal peptide" evidence="2">
    <location>
        <begin position="1"/>
        <end position="17"/>
    </location>
</feature>
<gene>
    <name evidence="3" type="ORF">HO173_005465</name>
</gene>
<sequence length="357" mass="37906">MFEAKVVGISLLSLLSAAILSPPSTPFNNAPPLPQTLSPPLLPSNITHPPSNTTSNVLRIQCDGTRYGRNLSPGSCRNVFHHIGKSDAQSTFAERHTGRPNDVPLPWRILSDDGRCFVQPLLLIAAATGHASSTQMVQAAYTLFQTCVVARGLGGIAADIGGDNHLSVVIADYAPNVRCDRTATPGPPWVSCLVIVSDMAATKDRKVFGDKSRDPRVEVNLPYFFKAIDARCQASVESNGKSTSATWYEIWEAMAALSSMCVRAQGKGGKAFGLGLRKNIFIQISDENPDLSRPAANVANVSASAALLGLEASNASFELNEPEWAPSPSVEVSTDILQGSSSSVVVRGDVNSDSSED</sequence>
<feature type="region of interest" description="Disordered" evidence="1">
    <location>
        <begin position="30"/>
        <end position="55"/>
    </location>
</feature>
<dbReference type="EMBL" id="JACCJC010000019">
    <property type="protein sequence ID" value="KAF6236374.1"/>
    <property type="molecule type" value="Genomic_DNA"/>
</dbReference>
<comment type="caution">
    <text evidence="3">The sequence shown here is derived from an EMBL/GenBank/DDBJ whole genome shotgun (WGS) entry which is preliminary data.</text>
</comment>
<organism evidence="3 4">
    <name type="scientific">Letharia columbiana</name>
    <dbReference type="NCBI Taxonomy" id="112416"/>
    <lineage>
        <taxon>Eukaryota</taxon>
        <taxon>Fungi</taxon>
        <taxon>Dikarya</taxon>
        <taxon>Ascomycota</taxon>
        <taxon>Pezizomycotina</taxon>
        <taxon>Lecanoromycetes</taxon>
        <taxon>OSLEUM clade</taxon>
        <taxon>Lecanoromycetidae</taxon>
        <taxon>Lecanorales</taxon>
        <taxon>Lecanorineae</taxon>
        <taxon>Parmeliaceae</taxon>
        <taxon>Letharia</taxon>
    </lineage>
</organism>
<evidence type="ECO:0000256" key="2">
    <source>
        <dbReference type="SAM" id="SignalP"/>
    </source>
</evidence>
<accession>A0A8H6FX13</accession>
<keyword evidence="4" id="KW-1185">Reference proteome</keyword>
<evidence type="ECO:0000256" key="1">
    <source>
        <dbReference type="SAM" id="MobiDB-lite"/>
    </source>
</evidence>
<proteinExistence type="predicted"/>
<evidence type="ECO:0000313" key="4">
    <source>
        <dbReference type="Proteomes" id="UP000578531"/>
    </source>
</evidence>
<protein>
    <submittedName>
        <fullName evidence="3">Uncharacterized protein</fullName>
    </submittedName>
</protein>
<name>A0A8H6FX13_9LECA</name>